<dbReference type="Pfam" id="PF02861">
    <property type="entry name" value="Clp_N"/>
    <property type="match status" value="1"/>
</dbReference>
<evidence type="ECO:0000313" key="3">
    <source>
        <dbReference type="EMBL" id="MDQ0368853.1"/>
    </source>
</evidence>
<name>A0AAE4B2C1_9ACTN</name>
<organism evidence="3 4">
    <name type="scientific">Catenuloplanes indicus</name>
    <dbReference type="NCBI Taxonomy" id="137267"/>
    <lineage>
        <taxon>Bacteria</taxon>
        <taxon>Bacillati</taxon>
        <taxon>Actinomycetota</taxon>
        <taxon>Actinomycetes</taxon>
        <taxon>Micromonosporales</taxon>
        <taxon>Micromonosporaceae</taxon>
        <taxon>Catenuloplanes</taxon>
    </lineage>
</organism>
<feature type="domain" description="Clp R" evidence="2">
    <location>
        <begin position="92"/>
        <end position="238"/>
    </location>
</feature>
<gene>
    <name evidence="3" type="ORF">J2S42_005522</name>
</gene>
<keyword evidence="4" id="KW-1185">Reference proteome</keyword>
<keyword evidence="1" id="KW-0677">Repeat</keyword>
<protein>
    <recommendedName>
        <fullName evidence="2">Clp R domain-containing protein</fullName>
    </recommendedName>
</protein>
<dbReference type="SUPFAM" id="SSF81923">
    <property type="entry name" value="Double Clp-N motif"/>
    <property type="match status" value="1"/>
</dbReference>
<accession>A0AAE4B2C1</accession>
<evidence type="ECO:0000256" key="1">
    <source>
        <dbReference type="PROSITE-ProRule" id="PRU01251"/>
    </source>
</evidence>
<dbReference type="InterPro" id="IPR044217">
    <property type="entry name" value="CLPT1/2"/>
</dbReference>
<dbReference type="InterPro" id="IPR036628">
    <property type="entry name" value="Clp_N_dom_sf"/>
</dbReference>
<comment type="caution">
    <text evidence="3">The sequence shown here is derived from an EMBL/GenBank/DDBJ whole genome shotgun (WGS) entry which is preliminary data.</text>
</comment>
<dbReference type="AlphaFoldDB" id="A0AAE4B2C1"/>
<dbReference type="Gene3D" id="1.10.1780.10">
    <property type="entry name" value="Clp, N-terminal domain"/>
    <property type="match status" value="1"/>
</dbReference>
<sequence>MTTEPVIRLDELIEHVKSQHPDGDHLTRVSDAILVGEHLGDLSDHLIGHFVDQARRAGASWAEIGRSLGVSKQAVQKRFVGDPAGVVDASRFSRFTHRAKVVMEQTVKAARAAGNDVVRTEHLVLGLLDEPNSLAAMAIQDQGVSLADVRVAAAAVLPPRVDGELPAHLPFSAGAKKLLDLIVREALRLGHNYVGTEHMLLALLDEHEDAGGEALRGLGLTKERAEAWIVDALDSLKK</sequence>
<reference evidence="3 4" key="1">
    <citation type="submission" date="2023-07" db="EMBL/GenBank/DDBJ databases">
        <title>Sequencing the genomes of 1000 actinobacteria strains.</title>
        <authorList>
            <person name="Klenk H.-P."/>
        </authorList>
    </citation>
    <scope>NUCLEOTIDE SEQUENCE [LARGE SCALE GENOMIC DNA]</scope>
    <source>
        <strain evidence="3 4">DSM 44709</strain>
    </source>
</reference>
<dbReference type="PROSITE" id="PS51903">
    <property type="entry name" value="CLP_R"/>
    <property type="match status" value="1"/>
</dbReference>
<dbReference type="Proteomes" id="UP001240236">
    <property type="component" value="Unassembled WGS sequence"/>
</dbReference>
<dbReference type="EMBL" id="JAUSUZ010000001">
    <property type="protein sequence ID" value="MDQ0368853.1"/>
    <property type="molecule type" value="Genomic_DNA"/>
</dbReference>
<dbReference type="PANTHER" id="PTHR47016">
    <property type="entry name" value="ATP-DEPENDENT CLP PROTEASE ATP-BINDING SUBUNIT CLPT1, CHLOROPLASTIC"/>
    <property type="match status" value="1"/>
</dbReference>
<proteinExistence type="predicted"/>
<dbReference type="PANTHER" id="PTHR47016:SF5">
    <property type="entry name" value="CLP DOMAIN SUPERFAMILY PROTEIN"/>
    <property type="match status" value="1"/>
</dbReference>
<evidence type="ECO:0000259" key="2">
    <source>
        <dbReference type="PROSITE" id="PS51903"/>
    </source>
</evidence>
<dbReference type="InterPro" id="IPR004176">
    <property type="entry name" value="Clp_R_N"/>
</dbReference>
<dbReference type="RefSeq" id="WP_307243655.1">
    <property type="nucleotide sequence ID" value="NZ_JAUSUZ010000001.1"/>
</dbReference>
<evidence type="ECO:0000313" key="4">
    <source>
        <dbReference type="Proteomes" id="UP001240236"/>
    </source>
</evidence>